<comment type="caution">
    <text evidence="12">The sequence shown here is derived from an EMBL/GenBank/DDBJ whole genome shotgun (WGS) entry which is preliminary data.</text>
</comment>
<keyword evidence="3" id="KW-0808">Transferase</keyword>
<keyword evidence="5" id="KW-0013">ADP-ribosylation</keyword>
<dbReference type="PANTHER" id="PTHR10459:SF112">
    <property type="entry name" value="POLY [ADP-RIBOSE] POLYMERASE 1"/>
    <property type="match status" value="1"/>
</dbReference>
<feature type="transmembrane region" description="Helical" evidence="9">
    <location>
        <begin position="280"/>
        <end position="302"/>
    </location>
</feature>
<sequence length="304" mass="34167">MTISILPITDRRSSTKSLTSNSKSAESELGLAKFRIKGGAVVAPESGLDNQASILSDGRGKPLNATLGMVDLVRGSNSFYKLQALKADASLNFWVFRHWGRIGTSIGGTKLEAFSNKILAEDSFKLLYLEKTGNSWDNPSFTKVPKKFYPLELDYEEIDLKKMPLGKMSRRQILQAYGVLNQLTNLFEDASRSNAVSVPQNQLVSASTQFYTLIPHDFGIRQPPLLDSLPAIEKKAQMLEDLLEIEVAYKLMRSNDDKDEECHLDQYYKTLKTDIEVGHLLNLFNFFLLAPTFISYTSFLILHL</sequence>
<gene>
    <name evidence="12" type="ORF">PXEA_LOCUS8340</name>
</gene>
<evidence type="ECO:0000256" key="3">
    <source>
        <dbReference type="ARBA" id="ARBA00022679"/>
    </source>
</evidence>
<dbReference type="InterPro" id="IPR036930">
    <property type="entry name" value="WGR_dom_sf"/>
</dbReference>
<evidence type="ECO:0000256" key="8">
    <source>
        <dbReference type="ARBA" id="ARBA00033987"/>
    </source>
</evidence>
<evidence type="ECO:0000259" key="10">
    <source>
        <dbReference type="PROSITE" id="PS51060"/>
    </source>
</evidence>
<keyword evidence="4" id="KW-0677">Repeat</keyword>
<dbReference type="InterPro" id="IPR008893">
    <property type="entry name" value="WGR_domain"/>
</dbReference>
<comment type="catalytic activity">
    <reaction evidence="8">
        <text>NAD(+) + (ADP-D-ribosyl)n-acceptor = nicotinamide + (ADP-D-ribosyl)n+1-acceptor + H(+).</text>
        <dbReference type="EC" id="2.4.2.30"/>
    </reaction>
</comment>
<evidence type="ECO:0000259" key="11">
    <source>
        <dbReference type="PROSITE" id="PS51977"/>
    </source>
</evidence>
<dbReference type="Proteomes" id="UP000784294">
    <property type="component" value="Unassembled WGS sequence"/>
</dbReference>
<dbReference type="Gene3D" id="1.20.142.10">
    <property type="entry name" value="Poly(ADP-ribose) polymerase, regulatory domain"/>
    <property type="match status" value="1"/>
</dbReference>
<dbReference type="PANTHER" id="PTHR10459">
    <property type="entry name" value="DNA LIGASE"/>
    <property type="match status" value="1"/>
</dbReference>
<evidence type="ECO:0000313" key="13">
    <source>
        <dbReference type="Proteomes" id="UP000784294"/>
    </source>
</evidence>
<evidence type="ECO:0000256" key="6">
    <source>
        <dbReference type="ARBA" id="ARBA00023027"/>
    </source>
</evidence>
<dbReference type="Pfam" id="PF05406">
    <property type="entry name" value="WGR"/>
    <property type="match status" value="1"/>
</dbReference>
<dbReference type="OrthoDB" id="429950at2759"/>
<evidence type="ECO:0000256" key="2">
    <source>
        <dbReference type="ARBA" id="ARBA00022676"/>
    </source>
</evidence>
<feature type="domain" description="WGR" evidence="11">
    <location>
        <begin position="51"/>
        <end position="148"/>
    </location>
</feature>
<dbReference type="SUPFAM" id="SSF47587">
    <property type="entry name" value="Domain of poly(ADP-ribose) polymerase"/>
    <property type="match status" value="1"/>
</dbReference>
<organism evidence="12 13">
    <name type="scientific">Protopolystoma xenopodis</name>
    <dbReference type="NCBI Taxonomy" id="117903"/>
    <lineage>
        <taxon>Eukaryota</taxon>
        <taxon>Metazoa</taxon>
        <taxon>Spiralia</taxon>
        <taxon>Lophotrochozoa</taxon>
        <taxon>Platyhelminthes</taxon>
        <taxon>Monogenea</taxon>
        <taxon>Polyopisthocotylea</taxon>
        <taxon>Polystomatidea</taxon>
        <taxon>Polystomatidae</taxon>
        <taxon>Protopolystoma</taxon>
    </lineage>
</organism>
<dbReference type="EC" id="2.4.2.30" evidence="1"/>
<protein>
    <recommendedName>
        <fullName evidence="1">NAD(+) ADP-ribosyltransferase</fullName>
        <ecNumber evidence="1">2.4.2.30</ecNumber>
    </recommendedName>
</protein>
<dbReference type="GO" id="GO:0005730">
    <property type="term" value="C:nucleolus"/>
    <property type="evidence" value="ECO:0007669"/>
    <property type="project" value="TreeGrafter"/>
</dbReference>
<dbReference type="Pfam" id="PF02877">
    <property type="entry name" value="PARP_reg"/>
    <property type="match status" value="1"/>
</dbReference>
<keyword evidence="9" id="KW-0812">Transmembrane</keyword>
<dbReference type="PROSITE" id="PS51060">
    <property type="entry name" value="PARP_ALPHA_HD"/>
    <property type="match status" value="1"/>
</dbReference>
<dbReference type="GO" id="GO:0003677">
    <property type="term" value="F:DNA binding"/>
    <property type="evidence" value="ECO:0007669"/>
    <property type="project" value="UniProtKB-KW"/>
</dbReference>
<reference evidence="12" key="1">
    <citation type="submission" date="2018-11" db="EMBL/GenBank/DDBJ databases">
        <authorList>
            <consortium name="Pathogen Informatics"/>
        </authorList>
    </citation>
    <scope>NUCLEOTIDE SEQUENCE</scope>
</reference>
<dbReference type="EMBL" id="CAAALY010022683">
    <property type="protein sequence ID" value="VEL14900.1"/>
    <property type="molecule type" value="Genomic_DNA"/>
</dbReference>
<keyword evidence="6" id="KW-0520">NAD</keyword>
<dbReference type="PROSITE" id="PS51977">
    <property type="entry name" value="WGR"/>
    <property type="match status" value="1"/>
</dbReference>
<keyword evidence="7" id="KW-0238">DNA-binding</keyword>
<keyword evidence="13" id="KW-1185">Reference proteome</keyword>
<dbReference type="SUPFAM" id="SSF142921">
    <property type="entry name" value="WGR domain-like"/>
    <property type="match status" value="1"/>
</dbReference>
<keyword evidence="9" id="KW-0472">Membrane</keyword>
<evidence type="ECO:0000256" key="1">
    <source>
        <dbReference type="ARBA" id="ARBA00012020"/>
    </source>
</evidence>
<evidence type="ECO:0000313" key="12">
    <source>
        <dbReference type="EMBL" id="VEL14900.1"/>
    </source>
</evidence>
<dbReference type="AlphaFoldDB" id="A0A3S5CEL3"/>
<dbReference type="GO" id="GO:0003950">
    <property type="term" value="F:NAD+ poly-ADP-ribosyltransferase activity"/>
    <property type="evidence" value="ECO:0007669"/>
    <property type="project" value="UniProtKB-EC"/>
</dbReference>
<dbReference type="SMART" id="SM00773">
    <property type="entry name" value="WGR"/>
    <property type="match status" value="1"/>
</dbReference>
<dbReference type="InterPro" id="IPR036616">
    <property type="entry name" value="Poly(ADP-ribose)pol_reg_dom_sf"/>
</dbReference>
<dbReference type="InterPro" id="IPR004102">
    <property type="entry name" value="Poly(ADP-ribose)pol_reg_dom"/>
</dbReference>
<keyword evidence="9" id="KW-1133">Transmembrane helix</keyword>
<dbReference type="GO" id="GO:0070212">
    <property type="term" value="P:protein poly-ADP-ribosylation"/>
    <property type="evidence" value="ECO:0007669"/>
    <property type="project" value="TreeGrafter"/>
</dbReference>
<name>A0A3S5CEL3_9PLAT</name>
<evidence type="ECO:0000256" key="4">
    <source>
        <dbReference type="ARBA" id="ARBA00022737"/>
    </source>
</evidence>
<keyword evidence="2" id="KW-0328">Glycosyltransferase</keyword>
<dbReference type="GO" id="GO:1990404">
    <property type="term" value="F:NAD+-protein mono-ADP-ribosyltransferase activity"/>
    <property type="evidence" value="ECO:0007669"/>
    <property type="project" value="TreeGrafter"/>
</dbReference>
<proteinExistence type="predicted"/>
<evidence type="ECO:0000256" key="7">
    <source>
        <dbReference type="ARBA" id="ARBA00023125"/>
    </source>
</evidence>
<dbReference type="GO" id="GO:0006302">
    <property type="term" value="P:double-strand break repair"/>
    <property type="evidence" value="ECO:0007669"/>
    <property type="project" value="TreeGrafter"/>
</dbReference>
<evidence type="ECO:0000256" key="9">
    <source>
        <dbReference type="SAM" id="Phobius"/>
    </source>
</evidence>
<evidence type="ECO:0000256" key="5">
    <source>
        <dbReference type="ARBA" id="ARBA00022765"/>
    </source>
</evidence>
<dbReference type="InterPro" id="IPR050800">
    <property type="entry name" value="ARTD/PARP"/>
</dbReference>
<accession>A0A3S5CEL3</accession>
<dbReference type="CDD" id="cd08001">
    <property type="entry name" value="WGR_PARP1_like"/>
    <property type="match status" value="1"/>
</dbReference>
<feature type="domain" description="PARP alpha-helical" evidence="10">
    <location>
        <begin position="129"/>
        <end position="253"/>
    </location>
</feature>